<protein>
    <submittedName>
        <fullName evidence="1">Uncharacterized protein</fullName>
    </submittedName>
</protein>
<sequence length="311" mass="32263">MLLWTTLLCLLSANLALSQFSPPEILAAFDPDTALVPLKDKLEKKDASDNVHLIRGLLMVRQSGCPTGYGECTNPAGSAFDGGVVQSTARVAKTMDAAGPITFVIPPGAVRLVMPVAKETLVARLVRAVAGVGDAVILDTIVPWSMVNADAAQTVVLAPALLNARPLVTFFALERISAAVRPHTLHQSWLVLLNFFSPPAAGYQCYRDASNTPLCRIPSSAVPPPLTNTNTNTDGPTATFISSSTTIPKGPSTVLLPSTTSTSTSRTSVFPLPSPSSNSNGSGSVSSAVSVGVNALLTLFAGVGAFAYLSC</sequence>
<accession>A0ACB6ZBM5</accession>
<keyword evidence="2" id="KW-1185">Reference proteome</keyword>
<evidence type="ECO:0000313" key="1">
    <source>
        <dbReference type="EMBL" id="KAF9646919.1"/>
    </source>
</evidence>
<reference evidence="1" key="1">
    <citation type="submission" date="2019-10" db="EMBL/GenBank/DDBJ databases">
        <authorList>
            <consortium name="DOE Joint Genome Institute"/>
            <person name="Kuo A."/>
            <person name="Miyauchi S."/>
            <person name="Kiss E."/>
            <person name="Drula E."/>
            <person name="Kohler A."/>
            <person name="Sanchez-Garcia M."/>
            <person name="Andreopoulos B."/>
            <person name="Barry K.W."/>
            <person name="Bonito G."/>
            <person name="Buee M."/>
            <person name="Carver A."/>
            <person name="Chen C."/>
            <person name="Cichocki N."/>
            <person name="Clum A."/>
            <person name="Culley D."/>
            <person name="Crous P.W."/>
            <person name="Fauchery L."/>
            <person name="Girlanda M."/>
            <person name="Hayes R."/>
            <person name="Keri Z."/>
            <person name="Labutti K."/>
            <person name="Lipzen A."/>
            <person name="Lombard V."/>
            <person name="Magnuson J."/>
            <person name="Maillard F."/>
            <person name="Morin E."/>
            <person name="Murat C."/>
            <person name="Nolan M."/>
            <person name="Ohm R."/>
            <person name="Pangilinan J."/>
            <person name="Pereira M."/>
            <person name="Perotto S."/>
            <person name="Peter M."/>
            <person name="Riley R."/>
            <person name="Sitrit Y."/>
            <person name="Stielow B."/>
            <person name="Szollosi G."/>
            <person name="Zifcakova L."/>
            <person name="Stursova M."/>
            <person name="Spatafora J.W."/>
            <person name="Tedersoo L."/>
            <person name="Vaario L.-M."/>
            <person name="Yamada A."/>
            <person name="Yan M."/>
            <person name="Wang P."/>
            <person name="Xu J."/>
            <person name="Bruns T."/>
            <person name="Baldrian P."/>
            <person name="Vilgalys R."/>
            <person name="Henrissat B."/>
            <person name="Grigoriev I.V."/>
            <person name="Hibbett D."/>
            <person name="Nagy L.G."/>
            <person name="Martin F.M."/>
        </authorList>
    </citation>
    <scope>NUCLEOTIDE SEQUENCE</scope>
    <source>
        <strain evidence="1">P2</strain>
    </source>
</reference>
<organism evidence="1 2">
    <name type="scientific">Thelephora ganbajun</name>
    <name type="common">Ganba fungus</name>
    <dbReference type="NCBI Taxonomy" id="370292"/>
    <lineage>
        <taxon>Eukaryota</taxon>
        <taxon>Fungi</taxon>
        <taxon>Dikarya</taxon>
        <taxon>Basidiomycota</taxon>
        <taxon>Agaricomycotina</taxon>
        <taxon>Agaricomycetes</taxon>
        <taxon>Thelephorales</taxon>
        <taxon>Thelephoraceae</taxon>
        <taxon>Thelephora</taxon>
    </lineage>
</organism>
<reference evidence="1" key="2">
    <citation type="journal article" date="2020" name="Nat. Commun.">
        <title>Large-scale genome sequencing of mycorrhizal fungi provides insights into the early evolution of symbiotic traits.</title>
        <authorList>
            <person name="Miyauchi S."/>
            <person name="Kiss E."/>
            <person name="Kuo A."/>
            <person name="Drula E."/>
            <person name="Kohler A."/>
            <person name="Sanchez-Garcia M."/>
            <person name="Morin E."/>
            <person name="Andreopoulos B."/>
            <person name="Barry K.W."/>
            <person name="Bonito G."/>
            <person name="Buee M."/>
            <person name="Carver A."/>
            <person name="Chen C."/>
            <person name="Cichocki N."/>
            <person name="Clum A."/>
            <person name="Culley D."/>
            <person name="Crous P.W."/>
            <person name="Fauchery L."/>
            <person name="Girlanda M."/>
            <person name="Hayes R.D."/>
            <person name="Keri Z."/>
            <person name="LaButti K."/>
            <person name="Lipzen A."/>
            <person name="Lombard V."/>
            <person name="Magnuson J."/>
            <person name="Maillard F."/>
            <person name="Murat C."/>
            <person name="Nolan M."/>
            <person name="Ohm R.A."/>
            <person name="Pangilinan J."/>
            <person name="Pereira M.F."/>
            <person name="Perotto S."/>
            <person name="Peter M."/>
            <person name="Pfister S."/>
            <person name="Riley R."/>
            <person name="Sitrit Y."/>
            <person name="Stielow J.B."/>
            <person name="Szollosi G."/>
            <person name="Zifcakova L."/>
            <person name="Stursova M."/>
            <person name="Spatafora J.W."/>
            <person name="Tedersoo L."/>
            <person name="Vaario L.M."/>
            <person name="Yamada A."/>
            <person name="Yan M."/>
            <person name="Wang P."/>
            <person name="Xu J."/>
            <person name="Bruns T."/>
            <person name="Baldrian P."/>
            <person name="Vilgalys R."/>
            <person name="Dunand C."/>
            <person name="Henrissat B."/>
            <person name="Grigoriev I.V."/>
            <person name="Hibbett D."/>
            <person name="Nagy L.G."/>
            <person name="Martin F.M."/>
        </authorList>
    </citation>
    <scope>NUCLEOTIDE SEQUENCE</scope>
    <source>
        <strain evidence="1">P2</strain>
    </source>
</reference>
<name>A0ACB6ZBM5_THEGA</name>
<dbReference type="Proteomes" id="UP000886501">
    <property type="component" value="Unassembled WGS sequence"/>
</dbReference>
<evidence type="ECO:0000313" key="2">
    <source>
        <dbReference type="Proteomes" id="UP000886501"/>
    </source>
</evidence>
<comment type="caution">
    <text evidence="1">The sequence shown here is derived from an EMBL/GenBank/DDBJ whole genome shotgun (WGS) entry which is preliminary data.</text>
</comment>
<gene>
    <name evidence="1" type="ORF">BDM02DRAFT_3130075</name>
</gene>
<proteinExistence type="predicted"/>
<dbReference type="EMBL" id="MU118045">
    <property type="protein sequence ID" value="KAF9646919.1"/>
    <property type="molecule type" value="Genomic_DNA"/>
</dbReference>